<dbReference type="Pfam" id="PF08924">
    <property type="entry name" value="Rv2525c_GlyHyd-like"/>
    <property type="match status" value="1"/>
</dbReference>
<name>A0A2N0Z367_9BACI</name>
<dbReference type="SMART" id="SM00257">
    <property type="entry name" value="LysM"/>
    <property type="match status" value="1"/>
</dbReference>
<dbReference type="AlphaFoldDB" id="A0A2N0Z367"/>
<proteinExistence type="predicted"/>
<keyword evidence="3" id="KW-1185">Reference proteome</keyword>
<sequence>MAKGFDCATKLTAKTAKALKALGFEYVARYLGNSWKSFDKAEAAAIQAAGLKLISIHQKSANYSAYFTEAQGISDAKEAMKNAAAVDQPKGTAIYFAVDFSSQAKDVKNIVKYFKAVKKTLSGYKLGVYGSYNTITAVKGLADYYWQTYAWSGGKVADFIHMHQFKNDVLAGGIKIDHNDVKKVPGHWTEEKAVSAPKTAVKATTKVSTYDVVKTVNAYVNAADAKAKKSKKGTVAKGVYYVFNESKGMVNVTNKKGVPGSWINPAENKKSAAKSATIKYHVVEKNETVTSIAKDAKTTVAAIKKLNPSIENIDLIFPNQKIRIK</sequence>
<gene>
    <name evidence="2" type="ORF">CWS01_09300</name>
</gene>
<dbReference type="InterPro" id="IPR018392">
    <property type="entry name" value="LysM"/>
</dbReference>
<dbReference type="Gene3D" id="3.20.20.80">
    <property type="entry name" value="Glycosidases"/>
    <property type="match status" value="1"/>
</dbReference>
<evidence type="ECO:0000259" key="1">
    <source>
        <dbReference type="PROSITE" id="PS51782"/>
    </source>
</evidence>
<dbReference type="OrthoDB" id="1795295at2"/>
<dbReference type="Proteomes" id="UP000233375">
    <property type="component" value="Unassembled WGS sequence"/>
</dbReference>
<reference evidence="2 3" key="1">
    <citation type="journal article" date="2003" name="Int. J. Syst. Evol. Microbiol.">
        <title>Bacillus nealsonii sp. nov., isolated from a spacecraft-assembly facility, whose spores are gamma-radiation resistant.</title>
        <authorList>
            <person name="Venkateswaran K."/>
            <person name="Kempf M."/>
            <person name="Chen F."/>
            <person name="Satomi M."/>
            <person name="Nicholson W."/>
            <person name="Kern R."/>
        </authorList>
    </citation>
    <scope>NUCLEOTIDE SEQUENCE [LARGE SCALE GENOMIC DNA]</scope>
    <source>
        <strain evidence="2 3">FO-92</strain>
    </source>
</reference>
<dbReference type="Pfam" id="PF01476">
    <property type="entry name" value="LysM"/>
    <property type="match status" value="1"/>
</dbReference>
<evidence type="ECO:0000313" key="2">
    <source>
        <dbReference type="EMBL" id="PKG23954.1"/>
    </source>
</evidence>
<accession>A0A2N0Z367</accession>
<dbReference type="SUPFAM" id="SSF54106">
    <property type="entry name" value="LysM domain"/>
    <property type="match status" value="1"/>
</dbReference>
<dbReference type="EMBL" id="PISE01000017">
    <property type="protein sequence ID" value="PKG23954.1"/>
    <property type="molecule type" value="Genomic_DNA"/>
</dbReference>
<dbReference type="CDD" id="cd00118">
    <property type="entry name" value="LysM"/>
    <property type="match status" value="1"/>
</dbReference>
<dbReference type="InterPro" id="IPR017853">
    <property type="entry name" value="GH"/>
</dbReference>
<comment type="caution">
    <text evidence="2">The sequence shown here is derived from an EMBL/GenBank/DDBJ whole genome shotgun (WGS) entry which is preliminary data.</text>
</comment>
<dbReference type="Gene3D" id="3.10.350.10">
    <property type="entry name" value="LysM domain"/>
    <property type="match status" value="1"/>
</dbReference>
<dbReference type="PROSITE" id="PS51782">
    <property type="entry name" value="LYSM"/>
    <property type="match status" value="1"/>
</dbReference>
<evidence type="ECO:0000313" key="3">
    <source>
        <dbReference type="Proteomes" id="UP000233375"/>
    </source>
</evidence>
<dbReference type="SUPFAM" id="SSF51445">
    <property type="entry name" value="(Trans)glycosidases"/>
    <property type="match status" value="1"/>
</dbReference>
<dbReference type="InterPro" id="IPR036779">
    <property type="entry name" value="LysM_dom_sf"/>
</dbReference>
<organism evidence="2 3">
    <name type="scientific">Niallia nealsonii</name>
    <dbReference type="NCBI Taxonomy" id="115979"/>
    <lineage>
        <taxon>Bacteria</taxon>
        <taxon>Bacillati</taxon>
        <taxon>Bacillota</taxon>
        <taxon>Bacilli</taxon>
        <taxon>Bacillales</taxon>
        <taxon>Bacillaceae</taxon>
        <taxon>Niallia</taxon>
    </lineage>
</organism>
<dbReference type="RefSeq" id="WP_101176917.1">
    <property type="nucleotide sequence ID" value="NZ_PISE01000017.1"/>
</dbReference>
<dbReference type="InterPro" id="IPR015020">
    <property type="entry name" value="Rv2525c-like_Glyco_Hydro-like"/>
</dbReference>
<feature type="domain" description="LysM" evidence="1">
    <location>
        <begin position="279"/>
        <end position="324"/>
    </location>
</feature>
<protein>
    <recommendedName>
        <fullName evidence="1">LysM domain-containing protein</fullName>
    </recommendedName>
</protein>